<dbReference type="EMBL" id="ML213624">
    <property type="protein sequence ID" value="TFK35158.1"/>
    <property type="molecule type" value="Genomic_DNA"/>
</dbReference>
<protein>
    <submittedName>
        <fullName evidence="1">Uncharacterized protein</fullName>
    </submittedName>
</protein>
<accession>A0A5C3LT80</accession>
<sequence>MPFFANTTGTCTQDSSFTDIAGDYDSRVQTDVSVHYGDTFNGSMYNSIVGGRDKRNIIIIQPTYLHSDASGFRELGDASKSLDDSQRGKNLSRKLLMKWWKCVKKHLRNRAELG</sequence>
<evidence type="ECO:0000313" key="2">
    <source>
        <dbReference type="Proteomes" id="UP000308652"/>
    </source>
</evidence>
<name>A0A5C3LT80_9AGAR</name>
<organism evidence="1 2">
    <name type="scientific">Crucibulum laeve</name>
    <dbReference type="NCBI Taxonomy" id="68775"/>
    <lineage>
        <taxon>Eukaryota</taxon>
        <taxon>Fungi</taxon>
        <taxon>Dikarya</taxon>
        <taxon>Basidiomycota</taxon>
        <taxon>Agaricomycotina</taxon>
        <taxon>Agaricomycetes</taxon>
        <taxon>Agaricomycetidae</taxon>
        <taxon>Agaricales</taxon>
        <taxon>Agaricineae</taxon>
        <taxon>Nidulariaceae</taxon>
        <taxon>Crucibulum</taxon>
    </lineage>
</organism>
<gene>
    <name evidence="1" type="ORF">BDQ12DRAFT_668828</name>
</gene>
<evidence type="ECO:0000313" key="1">
    <source>
        <dbReference type="EMBL" id="TFK35158.1"/>
    </source>
</evidence>
<dbReference type="Proteomes" id="UP000308652">
    <property type="component" value="Unassembled WGS sequence"/>
</dbReference>
<dbReference type="AlphaFoldDB" id="A0A5C3LT80"/>
<proteinExistence type="predicted"/>
<reference evidence="1 2" key="1">
    <citation type="journal article" date="2019" name="Nat. Ecol. Evol.">
        <title>Megaphylogeny resolves global patterns of mushroom evolution.</title>
        <authorList>
            <person name="Varga T."/>
            <person name="Krizsan K."/>
            <person name="Foldi C."/>
            <person name="Dima B."/>
            <person name="Sanchez-Garcia M."/>
            <person name="Sanchez-Ramirez S."/>
            <person name="Szollosi G.J."/>
            <person name="Szarkandi J.G."/>
            <person name="Papp V."/>
            <person name="Albert L."/>
            <person name="Andreopoulos W."/>
            <person name="Angelini C."/>
            <person name="Antonin V."/>
            <person name="Barry K.W."/>
            <person name="Bougher N.L."/>
            <person name="Buchanan P."/>
            <person name="Buyck B."/>
            <person name="Bense V."/>
            <person name="Catcheside P."/>
            <person name="Chovatia M."/>
            <person name="Cooper J."/>
            <person name="Damon W."/>
            <person name="Desjardin D."/>
            <person name="Finy P."/>
            <person name="Geml J."/>
            <person name="Haridas S."/>
            <person name="Hughes K."/>
            <person name="Justo A."/>
            <person name="Karasinski D."/>
            <person name="Kautmanova I."/>
            <person name="Kiss B."/>
            <person name="Kocsube S."/>
            <person name="Kotiranta H."/>
            <person name="LaButti K.M."/>
            <person name="Lechner B.E."/>
            <person name="Liimatainen K."/>
            <person name="Lipzen A."/>
            <person name="Lukacs Z."/>
            <person name="Mihaltcheva S."/>
            <person name="Morgado L.N."/>
            <person name="Niskanen T."/>
            <person name="Noordeloos M.E."/>
            <person name="Ohm R.A."/>
            <person name="Ortiz-Santana B."/>
            <person name="Ovrebo C."/>
            <person name="Racz N."/>
            <person name="Riley R."/>
            <person name="Savchenko A."/>
            <person name="Shiryaev A."/>
            <person name="Soop K."/>
            <person name="Spirin V."/>
            <person name="Szebenyi C."/>
            <person name="Tomsovsky M."/>
            <person name="Tulloss R.E."/>
            <person name="Uehling J."/>
            <person name="Grigoriev I.V."/>
            <person name="Vagvolgyi C."/>
            <person name="Papp T."/>
            <person name="Martin F.M."/>
            <person name="Miettinen O."/>
            <person name="Hibbett D.S."/>
            <person name="Nagy L.G."/>
        </authorList>
    </citation>
    <scope>NUCLEOTIDE SEQUENCE [LARGE SCALE GENOMIC DNA]</scope>
    <source>
        <strain evidence="1 2">CBS 166.37</strain>
    </source>
</reference>
<keyword evidence="2" id="KW-1185">Reference proteome</keyword>